<feature type="transmembrane region" description="Helical" evidence="1">
    <location>
        <begin position="34"/>
        <end position="57"/>
    </location>
</feature>
<dbReference type="Proteomes" id="UP000245288">
    <property type="component" value="Unassembled WGS sequence"/>
</dbReference>
<organism evidence="2 3">
    <name type="scientific">Eubacterium ramulus</name>
    <dbReference type="NCBI Taxonomy" id="39490"/>
    <lineage>
        <taxon>Bacteria</taxon>
        <taxon>Bacillati</taxon>
        <taxon>Bacillota</taxon>
        <taxon>Clostridia</taxon>
        <taxon>Eubacteriales</taxon>
        <taxon>Eubacteriaceae</taxon>
        <taxon>Eubacterium</taxon>
    </lineage>
</organism>
<keyword evidence="1" id="KW-0472">Membrane</keyword>
<comment type="caution">
    <text evidence="2">The sequence shown here is derived from an EMBL/GenBank/DDBJ whole genome shotgun (WGS) entry which is preliminary data.</text>
</comment>
<proteinExistence type="predicted"/>
<evidence type="ECO:0000313" key="2">
    <source>
        <dbReference type="EMBL" id="PWE86204.1"/>
    </source>
</evidence>
<keyword evidence="1" id="KW-1133">Transmembrane helix</keyword>
<keyword evidence="3" id="KW-1185">Reference proteome</keyword>
<dbReference type="EMBL" id="JRFU01000121">
    <property type="protein sequence ID" value="PWE86204.1"/>
    <property type="molecule type" value="Genomic_DNA"/>
</dbReference>
<protein>
    <submittedName>
        <fullName evidence="2">Uncharacterized protein</fullName>
    </submittedName>
</protein>
<reference evidence="2 3" key="1">
    <citation type="submission" date="2014-09" db="EMBL/GenBank/DDBJ databases">
        <title>Butyrate-producing bacteria isolated from human gut.</title>
        <authorList>
            <person name="Zhang Q."/>
            <person name="Zhao L."/>
        </authorList>
    </citation>
    <scope>NUCLEOTIDE SEQUENCE [LARGE SCALE GENOMIC DNA]</scope>
    <source>
        <strain evidence="2 3">21</strain>
    </source>
</reference>
<keyword evidence="1" id="KW-0812">Transmembrane</keyword>
<dbReference type="AlphaFoldDB" id="A0A2V1JR02"/>
<evidence type="ECO:0000256" key="1">
    <source>
        <dbReference type="SAM" id="Phobius"/>
    </source>
</evidence>
<evidence type="ECO:0000313" key="3">
    <source>
        <dbReference type="Proteomes" id="UP000245288"/>
    </source>
</evidence>
<sequence>MCLYAFVQFFMIIDATATFVKEISDVAEIENDRVLVYVSLLHAFLAIIFVSKINVFIKIQEKHEYFEKN</sequence>
<name>A0A2V1JR02_EUBRA</name>
<gene>
    <name evidence="2" type="ORF">LG34_10895</name>
</gene>
<accession>A0A2V1JR02</accession>